<keyword evidence="2" id="KW-1185">Reference proteome</keyword>
<protein>
    <recommendedName>
        <fullName evidence="3">DUF4034 domain-containing protein</fullName>
    </recommendedName>
</protein>
<reference evidence="1 2" key="1">
    <citation type="submission" date="2019-04" db="EMBL/GenBank/DDBJ databases">
        <title>Sphingomonas psychrotolerans sp. nov., isolated from soil in the Tianshan Mountains, Xinjiang, China.</title>
        <authorList>
            <person name="Luo Y."/>
            <person name="Sheng H."/>
        </authorList>
    </citation>
    <scope>NUCLEOTIDE SEQUENCE [LARGE SCALE GENOMIC DNA]</scope>
    <source>
        <strain evidence="1 2">KIS18-15</strain>
    </source>
</reference>
<dbReference type="EMBL" id="SRXU01000002">
    <property type="protein sequence ID" value="TGX44563.1"/>
    <property type="molecule type" value="Genomic_DNA"/>
</dbReference>
<evidence type="ECO:0000313" key="1">
    <source>
        <dbReference type="EMBL" id="TGX44563.1"/>
    </source>
</evidence>
<proteinExistence type="predicted"/>
<accession>A0A4S1WNS9</accession>
<organism evidence="1 2">
    <name type="scientific">Sphingomonas naasensis</name>
    <dbReference type="NCBI Taxonomy" id="1344951"/>
    <lineage>
        <taxon>Bacteria</taxon>
        <taxon>Pseudomonadati</taxon>
        <taxon>Pseudomonadota</taxon>
        <taxon>Alphaproteobacteria</taxon>
        <taxon>Sphingomonadales</taxon>
        <taxon>Sphingomonadaceae</taxon>
        <taxon>Sphingomonas</taxon>
    </lineage>
</organism>
<name>A0A4S1WNS9_9SPHN</name>
<gene>
    <name evidence="1" type="ORF">E5A74_07245</name>
</gene>
<evidence type="ECO:0000313" key="2">
    <source>
        <dbReference type="Proteomes" id="UP000309848"/>
    </source>
</evidence>
<dbReference type="Proteomes" id="UP000309848">
    <property type="component" value="Unassembled WGS sequence"/>
</dbReference>
<dbReference type="OrthoDB" id="7171245at2"/>
<dbReference type="RefSeq" id="WP_135983577.1">
    <property type="nucleotide sequence ID" value="NZ_JAASQM010000002.1"/>
</dbReference>
<dbReference type="AlphaFoldDB" id="A0A4S1WNS9"/>
<comment type="caution">
    <text evidence="1">The sequence shown here is derived from an EMBL/GenBank/DDBJ whole genome shotgun (WGS) entry which is preliminary data.</text>
</comment>
<sequence length="307" mass="33782">MKRGINTEALASRMTGMLARGDWPGLKAAATQLPPEEAFTALRLLGERAPMDASIEALATDDEAAGLLLAGVLLQQRAGRVRGYGRAAEISEDVWETYVPLLERAQLLLDRAVAANPQFGVAAAWLMAASVDASEDDKAFAERALLSATGVPASGWGRLLSARTQKWGGSHEAMWRIARLVADRDPPGTQMLIARAHFEQQLWYEQFEDGPEAAAKAAAYFRDSAVLEEMDRASAKVLESDTDDLSARLLADNWFAFVWFMAGEHRRARPHLQRIGGDADPSAWQVAMPAKKVLRYARRRAGLWPWQ</sequence>
<evidence type="ECO:0008006" key="3">
    <source>
        <dbReference type="Google" id="ProtNLM"/>
    </source>
</evidence>